<sequence>MKQFFLPVIATFMVGVVACKNDSNSVPEPGPVSADTLRGAITSDRTLEAGKKYWIDGAVFVKNNATLTIKEGVILKAIKKGKTAATADISSFLIITRGAKINAVGTKDKPIVFTSAEPKGSRAHGDWGGVMLLGKTKVNSVYDGKPGRQMEGFPTTQGQAYGDDIVGGGDLADDNSGILKYVRIEFAGVPLSDTKNSELNSLTLIGVGKSTTIEYVQSSFGGDDAFEWFGGNVNARYLVAYRCLDDDFDTDNGYSGNVQFGLSIKDKDISDWALPGESNGFESDNDAEGSAKEPFTAATFSNITFIGPWAFNGGANIDATKGAAFRWGAYLRRNTRLGIFNTVFAGFPTGINIKDQATGNAANTNALEIKNSFVGVTPKQKIEQTGITGVDIKAWFMTPAFGNDTSINNVDDFKFAKMTGDLKDADARPVAGSPLIGKASFTSSNRIKDAYFKVVDYVGAFKVGDDWTQGWTNFDPNNADY</sequence>
<dbReference type="Proteomes" id="UP001549749">
    <property type="component" value="Unassembled WGS sequence"/>
</dbReference>
<dbReference type="PANTHER" id="PTHR41339">
    <property type="entry name" value="LIPL48"/>
    <property type="match status" value="1"/>
</dbReference>
<proteinExistence type="predicted"/>
<organism evidence="1 2">
    <name type="scientific">Chitinophaga defluvii</name>
    <dbReference type="NCBI Taxonomy" id="3163343"/>
    <lineage>
        <taxon>Bacteria</taxon>
        <taxon>Pseudomonadati</taxon>
        <taxon>Bacteroidota</taxon>
        <taxon>Chitinophagia</taxon>
        <taxon>Chitinophagales</taxon>
        <taxon>Chitinophagaceae</taxon>
        <taxon>Chitinophaga</taxon>
    </lineage>
</organism>
<dbReference type="SUPFAM" id="SSF51126">
    <property type="entry name" value="Pectin lyase-like"/>
    <property type="match status" value="1"/>
</dbReference>
<dbReference type="InterPro" id="IPR011050">
    <property type="entry name" value="Pectin_lyase_fold/virulence"/>
</dbReference>
<dbReference type="RefSeq" id="WP_354662381.1">
    <property type="nucleotide sequence ID" value="NZ_JBEXAC010000002.1"/>
</dbReference>
<dbReference type="EMBL" id="JBEXAC010000002">
    <property type="protein sequence ID" value="MET6999820.1"/>
    <property type="molecule type" value="Genomic_DNA"/>
</dbReference>
<accession>A0ABV2TB21</accession>
<evidence type="ECO:0000313" key="2">
    <source>
        <dbReference type="Proteomes" id="UP001549749"/>
    </source>
</evidence>
<name>A0ABV2TB21_9BACT</name>
<evidence type="ECO:0000313" key="1">
    <source>
        <dbReference type="EMBL" id="MET6999820.1"/>
    </source>
</evidence>
<evidence type="ECO:0008006" key="3">
    <source>
        <dbReference type="Google" id="ProtNLM"/>
    </source>
</evidence>
<comment type="caution">
    <text evidence="1">The sequence shown here is derived from an EMBL/GenBank/DDBJ whole genome shotgun (WGS) entry which is preliminary data.</text>
</comment>
<protein>
    <recommendedName>
        <fullName evidence="3">T9SS C-terminal target domain-containing protein</fullName>
    </recommendedName>
</protein>
<dbReference type="PANTHER" id="PTHR41339:SF1">
    <property type="entry name" value="SECRETED PROTEIN"/>
    <property type="match status" value="1"/>
</dbReference>
<dbReference type="PROSITE" id="PS51257">
    <property type="entry name" value="PROKAR_LIPOPROTEIN"/>
    <property type="match status" value="1"/>
</dbReference>
<gene>
    <name evidence="1" type="ORF">ABR189_20690</name>
</gene>
<keyword evidence="2" id="KW-1185">Reference proteome</keyword>
<reference evidence="1 2" key="1">
    <citation type="submission" date="2024-06" db="EMBL/GenBank/DDBJ databases">
        <title>Chitinophaga defluvii sp. nov., isolated from municipal sewage.</title>
        <authorList>
            <person name="Zhang L."/>
        </authorList>
    </citation>
    <scope>NUCLEOTIDE SEQUENCE [LARGE SCALE GENOMIC DNA]</scope>
    <source>
        <strain evidence="1 2">H8</strain>
    </source>
</reference>